<organism evidence="1 2">
    <name type="scientific">Persea americana</name>
    <name type="common">Avocado</name>
    <dbReference type="NCBI Taxonomy" id="3435"/>
    <lineage>
        <taxon>Eukaryota</taxon>
        <taxon>Viridiplantae</taxon>
        <taxon>Streptophyta</taxon>
        <taxon>Embryophyta</taxon>
        <taxon>Tracheophyta</taxon>
        <taxon>Spermatophyta</taxon>
        <taxon>Magnoliopsida</taxon>
        <taxon>Magnoliidae</taxon>
        <taxon>Laurales</taxon>
        <taxon>Lauraceae</taxon>
        <taxon>Persea</taxon>
    </lineage>
</organism>
<protein>
    <submittedName>
        <fullName evidence="1">Uncharacterized protein</fullName>
    </submittedName>
</protein>
<name>A0ACC2MXF3_PERAE</name>
<gene>
    <name evidence="1" type="ORF">MRB53_002630</name>
</gene>
<dbReference type="EMBL" id="CM056809">
    <property type="protein sequence ID" value="KAJ8649607.1"/>
    <property type="molecule type" value="Genomic_DNA"/>
</dbReference>
<keyword evidence="2" id="KW-1185">Reference proteome</keyword>
<sequence length="137" mass="15282">MSLGGRVEAGLRKVAGHRDEAIAAARAPHFCGRLQEPPNPTCLHQRRSSVEDVRLIYVEAPILFAKACELFILKLTIWLGFHAKENKSGTLQKKDIAAAITRSAKSWHADWPASSSRDRSGLCSAHQRQRQQGWQPM</sequence>
<reference evidence="1 2" key="1">
    <citation type="journal article" date="2022" name="Hortic Res">
        <title>A haplotype resolved chromosomal level avocado genome allows analysis of novel avocado genes.</title>
        <authorList>
            <person name="Nath O."/>
            <person name="Fletcher S.J."/>
            <person name="Hayward A."/>
            <person name="Shaw L.M."/>
            <person name="Masouleh A.K."/>
            <person name="Furtado A."/>
            <person name="Henry R.J."/>
            <person name="Mitter N."/>
        </authorList>
    </citation>
    <scope>NUCLEOTIDE SEQUENCE [LARGE SCALE GENOMIC DNA]</scope>
    <source>
        <strain evidence="2">cv. Hass</strain>
    </source>
</reference>
<dbReference type="Proteomes" id="UP001234297">
    <property type="component" value="Chromosome 1"/>
</dbReference>
<evidence type="ECO:0000313" key="2">
    <source>
        <dbReference type="Proteomes" id="UP001234297"/>
    </source>
</evidence>
<comment type="caution">
    <text evidence="1">The sequence shown here is derived from an EMBL/GenBank/DDBJ whole genome shotgun (WGS) entry which is preliminary data.</text>
</comment>
<evidence type="ECO:0000313" key="1">
    <source>
        <dbReference type="EMBL" id="KAJ8649607.1"/>
    </source>
</evidence>
<accession>A0ACC2MXF3</accession>
<proteinExistence type="predicted"/>